<evidence type="ECO:0000256" key="4">
    <source>
        <dbReference type="ARBA" id="ARBA00023004"/>
    </source>
</evidence>
<reference evidence="7 8" key="1">
    <citation type="journal article" date="2018" name="Int. J. Syst. Evol. Microbiol.">
        <title>Methylomusa anaerophila gen. nov., sp. nov., an anaerobic methanol-utilizing bacterium isolated from a microbial fuel cell.</title>
        <authorList>
            <person name="Amano N."/>
            <person name="Yamamuro A."/>
            <person name="Miyahara M."/>
            <person name="Kouzuma A."/>
            <person name="Abe T."/>
            <person name="Watanabe K."/>
        </authorList>
    </citation>
    <scope>NUCLEOTIDE SEQUENCE [LARGE SCALE GENOMIC DNA]</scope>
    <source>
        <strain evidence="7 8">MMFC1</strain>
    </source>
</reference>
<feature type="domain" description="Radical SAM core" evidence="6">
    <location>
        <begin position="7"/>
        <end position="201"/>
    </location>
</feature>
<dbReference type="GO" id="GO:0003824">
    <property type="term" value="F:catalytic activity"/>
    <property type="evidence" value="ECO:0007669"/>
    <property type="project" value="InterPro"/>
</dbReference>
<evidence type="ECO:0000313" key="8">
    <source>
        <dbReference type="Proteomes" id="UP000276437"/>
    </source>
</evidence>
<dbReference type="SFLD" id="SFLDG01111">
    <property type="entry name" value="Uncharacterised_Radical_SAM_Su"/>
    <property type="match status" value="1"/>
</dbReference>
<evidence type="ECO:0000256" key="5">
    <source>
        <dbReference type="ARBA" id="ARBA00023014"/>
    </source>
</evidence>
<name>A0A348AEK2_9FIRM</name>
<keyword evidence="2" id="KW-0949">S-adenosyl-L-methionine</keyword>
<dbReference type="InterPro" id="IPR058240">
    <property type="entry name" value="rSAM_sf"/>
</dbReference>
<keyword evidence="1" id="KW-0004">4Fe-4S</keyword>
<accession>A0A348AEK2</accession>
<dbReference type="Pfam" id="PF04055">
    <property type="entry name" value="Radical_SAM"/>
    <property type="match status" value="1"/>
</dbReference>
<dbReference type="AlphaFoldDB" id="A0A348AEK2"/>
<dbReference type="PANTHER" id="PTHR42836">
    <property type="entry name" value="7-CARBOXY-7-DEAZAGUANINE SYNTHASE"/>
    <property type="match status" value="1"/>
</dbReference>
<dbReference type="OrthoDB" id="6258756at2"/>
<dbReference type="InterPro" id="IPR023821">
    <property type="entry name" value="rSAM_TatD-assoc"/>
</dbReference>
<dbReference type="InterPro" id="IPR023822">
    <property type="entry name" value="rSAM_TatD-assoc_bac"/>
</dbReference>
<dbReference type="Proteomes" id="UP000276437">
    <property type="component" value="Chromosome"/>
</dbReference>
<dbReference type="InterPro" id="IPR007197">
    <property type="entry name" value="rSAM"/>
</dbReference>
<dbReference type="SUPFAM" id="SSF102114">
    <property type="entry name" value="Radical SAM enzymes"/>
    <property type="match status" value="1"/>
</dbReference>
<dbReference type="CDD" id="cd01335">
    <property type="entry name" value="Radical_SAM"/>
    <property type="match status" value="1"/>
</dbReference>
<dbReference type="KEGG" id="mana:MAMMFC1_00133"/>
<proteinExistence type="predicted"/>
<dbReference type="NCBIfam" id="TIGR04038">
    <property type="entry name" value="tatD_link_rSAM"/>
    <property type="match status" value="1"/>
</dbReference>
<keyword evidence="4" id="KW-0408">Iron</keyword>
<evidence type="ECO:0000256" key="1">
    <source>
        <dbReference type="ARBA" id="ARBA00022485"/>
    </source>
</evidence>
<evidence type="ECO:0000313" key="7">
    <source>
        <dbReference type="EMBL" id="BBB89500.1"/>
    </source>
</evidence>
<evidence type="ECO:0000256" key="3">
    <source>
        <dbReference type="ARBA" id="ARBA00022723"/>
    </source>
</evidence>
<dbReference type="EMBL" id="AP018449">
    <property type="protein sequence ID" value="BBB89500.1"/>
    <property type="molecule type" value="Genomic_DNA"/>
</dbReference>
<dbReference type="PROSITE" id="PS51918">
    <property type="entry name" value="RADICAL_SAM"/>
    <property type="match status" value="1"/>
</dbReference>
<sequence length="201" mass="22686">MSMTITYELGSSLYINITNHCTNHCSFCVRNNPDGVASGIDLWLEREPTIDEVIEDIQKRQVAKYKEFVFCGYGEPMMRPYDTIEICKRLKEKYDIPIRINTNGHANLICGRDITPQLKGLVDSISISLNAANGENYQKICRSEYGEKAYDAILDFAAKCKKHVPNVVLSVVDVISREDIQTCQAIAQGIGVDFRIRPFAI</sequence>
<protein>
    <submittedName>
        <fullName evidence="7">Molybdenum cofactor biosynthesis protein A</fullName>
    </submittedName>
</protein>
<keyword evidence="5" id="KW-0411">Iron-sulfur</keyword>
<dbReference type="PANTHER" id="PTHR42836:SF1">
    <property type="entry name" value="7-CARBOXY-7-DEAZAGUANINE SYNTHASE"/>
    <property type="match status" value="1"/>
</dbReference>
<dbReference type="SFLD" id="SFLDS00029">
    <property type="entry name" value="Radical_SAM"/>
    <property type="match status" value="1"/>
</dbReference>
<evidence type="ECO:0000256" key="2">
    <source>
        <dbReference type="ARBA" id="ARBA00022691"/>
    </source>
</evidence>
<gene>
    <name evidence="7" type="ORF">MAMMFC1_00133</name>
</gene>
<dbReference type="GO" id="GO:0046872">
    <property type="term" value="F:metal ion binding"/>
    <property type="evidence" value="ECO:0007669"/>
    <property type="project" value="UniProtKB-KW"/>
</dbReference>
<dbReference type="NCBIfam" id="TIGR04100">
    <property type="entry name" value="rSAM_pair_X"/>
    <property type="match status" value="1"/>
</dbReference>
<dbReference type="GO" id="GO:0051539">
    <property type="term" value="F:4 iron, 4 sulfur cluster binding"/>
    <property type="evidence" value="ECO:0007669"/>
    <property type="project" value="UniProtKB-KW"/>
</dbReference>
<keyword evidence="8" id="KW-1185">Reference proteome</keyword>
<dbReference type="RefSeq" id="WP_126305638.1">
    <property type="nucleotide sequence ID" value="NZ_AP018449.1"/>
</dbReference>
<dbReference type="InterPro" id="IPR013785">
    <property type="entry name" value="Aldolase_TIM"/>
</dbReference>
<keyword evidence="3" id="KW-0479">Metal-binding</keyword>
<dbReference type="Gene3D" id="3.20.20.70">
    <property type="entry name" value="Aldolase class I"/>
    <property type="match status" value="1"/>
</dbReference>
<organism evidence="7 8">
    <name type="scientific">Methylomusa anaerophila</name>
    <dbReference type="NCBI Taxonomy" id="1930071"/>
    <lineage>
        <taxon>Bacteria</taxon>
        <taxon>Bacillati</taxon>
        <taxon>Bacillota</taxon>
        <taxon>Negativicutes</taxon>
        <taxon>Selenomonadales</taxon>
        <taxon>Sporomusaceae</taxon>
        <taxon>Methylomusa</taxon>
    </lineage>
</organism>
<evidence type="ECO:0000259" key="6">
    <source>
        <dbReference type="PROSITE" id="PS51918"/>
    </source>
</evidence>